<name>K9ZE20_ANACC</name>
<dbReference type="InterPro" id="IPR033130">
    <property type="entry name" value="RNase_T2_His_AS_2"/>
</dbReference>
<keyword evidence="3" id="KW-0732">Signal</keyword>
<evidence type="ECO:0000313" key="5">
    <source>
        <dbReference type="Proteomes" id="UP000010474"/>
    </source>
</evidence>
<organism evidence="4 5">
    <name type="scientific">Anabaena cylindrica (strain ATCC 27899 / PCC 7122)</name>
    <dbReference type="NCBI Taxonomy" id="272123"/>
    <lineage>
        <taxon>Bacteria</taxon>
        <taxon>Bacillati</taxon>
        <taxon>Cyanobacteriota</taxon>
        <taxon>Cyanophyceae</taxon>
        <taxon>Nostocales</taxon>
        <taxon>Nostocaceae</taxon>
        <taxon>Anabaena</taxon>
    </lineage>
</organism>
<dbReference type="EMBL" id="CP003659">
    <property type="protein sequence ID" value="AFZ56984.1"/>
    <property type="molecule type" value="Genomic_DNA"/>
</dbReference>
<dbReference type="PANTHER" id="PTHR11240">
    <property type="entry name" value="RIBONUCLEASE T2"/>
    <property type="match status" value="1"/>
</dbReference>
<dbReference type="SUPFAM" id="SSF55895">
    <property type="entry name" value="Ribonuclease Rh-like"/>
    <property type="match status" value="1"/>
</dbReference>
<dbReference type="InterPro" id="IPR036430">
    <property type="entry name" value="RNase_T2-like_sf"/>
</dbReference>
<dbReference type="OrthoDB" id="4720638at2"/>
<feature type="chain" id="PRO_5030173330" evidence="3">
    <location>
        <begin position="30"/>
        <end position="227"/>
    </location>
</feature>
<dbReference type="InterPro" id="IPR001568">
    <property type="entry name" value="RNase_T2-like"/>
</dbReference>
<dbReference type="STRING" id="272123.Anacy_1475"/>
<sequence length="227" mass="25713">MVINMQINKLVIASSILITSLTLPNSALAQNRGTPGKFDFYVLALSWSPDYCAKNGSRDPQQCNPGKKYGFVLHGLWPQYQKGYPANCSTEKLPPLVKQKFRGLFPNERLFEHEWEKHGTCSGQKPLEYLNLSKKLKYSLAIPTAYNRPDKPFRTTVQDLKIAFVSANKNKFTANGVAPYCSDSGRFLQEVFFCYSKDGKPGICSEEILRRSRRSCGQANFLVRNVR</sequence>
<feature type="signal peptide" evidence="3">
    <location>
        <begin position="1"/>
        <end position="29"/>
    </location>
</feature>
<dbReference type="AlphaFoldDB" id="K9ZE20"/>
<dbReference type="eggNOG" id="COG3719">
    <property type="taxonomic scope" value="Bacteria"/>
</dbReference>
<dbReference type="Pfam" id="PF00445">
    <property type="entry name" value="Ribonuclease_T2"/>
    <property type="match status" value="1"/>
</dbReference>
<dbReference type="InterPro" id="IPR018188">
    <property type="entry name" value="RNase_T2_His_AS_1"/>
</dbReference>
<evidence type="ECO:0000313" key="4">
    <source>
        <dbReference type="EMBL" id="AFZ56984.1"/>
    </source>
</evidence>
<dbReference type="Proteomes" id="UP000010474">
    <property type="component" value="Chromosome"/>
</dbReference>
<gene>
    <name evidence="4" type="ordered locus">Anacy_1475</name>
</gene>
<dbReference type="GO" id="GO:0003723">
    <property type="term" value="F:RNA binding"/>
    <property type="evidence" value="ECO:0007669"/>
    <property type="project" value="InterPro"/>
</dbReference>
<reference evidence="5" key="1">
    <citation type="journal article" date="2013" name="Proc. Natl. Acad. Sci. U.S.A.">
        <title>Improving the coverage of the cyanobacterial phylum using diversity-driven genome sequencing.</title>
        <authorList>
            <person name="Shih P.M."/>
            <person name="Wu D."/>
            <person name="Latifi A."/>
            <person name="Axen S.D."/>
            <person name="Fewer D.P."/>
            <person name="Talla E."/>
            <person name="Calteau A."/>
            <person name="Cai F."/>
            <person name="Tandeau de Marsac N."/>
            <person name="Rippka R."/>
            <person name="Herdman M."/>
            <person name="Sivonen K."/>
            <person name="Coursin T."/>
            <person name="Laurent T."/>
            <person name="Goodwin L."/>
            <person name="Nolan M."/>
            <person name="Davenport K.W."/>
            <person name="Han C.S."/>
            <person name="Rubin E.M."/>
            <person name="Eisen J.A."/>
            <person name="Woyke T."/>
            <person name="Gugger M."/>
            <person name="Kerfeld C.A."/>
        </authorList>
    </citation>
    <scope>NUCLEOTIDE SEQUENCE [LARGE SCALE GENOMIC DNA]</scope>
    <source>
        <strain evidence="5">ATCC 27899 / PCC 7122</strain>
    </source>
</reference>
<dbReference type="GO" id="GO:0033897">
    <property type="term" value="F:ribonuclease T2 activity"/>
    <property type="evidence" value="ECO:0007669"/>
    <property type="project" value="InterPro"/>
</dbReference>
<evidence type="ECO:0000256" key="2">
    <source>
        <dbReference type="RuleBase" id="RU004328"/>
    </source>
</evidence>
<comment type="similarity">
    <text evidence="1 2">Belongs to the RNase T2 family.</text>
</comment>
<dbReference type="GO" id="GO:0006401">
    <property type="term" value="P:RNA catabolic process"/>
    <property type="evidence" value="ECO:0007669"/>
    <property type="project" value="UniProtKB-ARBA"/>
</dbReference>
<dbReference type="PATRIC" id="fig|272123.3.peg.1609"/>
<dbReference type="PROSITE" id="PS00530">
    <property type="entry name" value="RNASE_T2_1"/>
    <property type="match status" value="1"/>
</dbReference>
<evidence type="ECO:0000256" key="3">
    <source>
        <dbReference type="SAM" id="SignalP"/>
    </source>
</evidence>
<protein>
    <submittedName>
        <fullName evidence="4">Ribonuclease T2</fullName>
    </submittedName>
</protein>
<keyword evidence="5" id="KW-1185">Reference proteome</keyword>
<proteinExistence type="inferred from homology"/>
<dbReference type="PANTHER" id="PTHR11240:SF22">
    <property type="entry name" value="RIBONUCLEASE T2"/>
    <property type="match status" value="1"/>
</dbReference>
<dbReference type="Gene3D" id="3.90.730.10">
    <property type="entry name" value="Ribonuclease T2-like"/>
    <property type="match status" value="1"/>
</dbReference>
<dbReference type="PROSITE" id="PS00531">
    <property type="entry name" value="RNASE_T2_2"/>
    <property type="match status" value="1"/>
</dbReference>
<evidence type="ECO:0000256" key="1">
    <source>
        <dbReference type="ARBA" id="ARBA00007469"/>
    </source>
</evidence>
<dbReference type="HOGENOM" id="CLU_069375_2_1_3"/>
<dbReference type="KEGG" id="acy:Anacy_1475"/>
<accession>K9ZE20</accession>